<reference evidence="1 2" key="1">
    <citation type="journal article" date="2014" name="Int. J. Syst. Evol. Microbiol.">
        <title>Phaeodactylibacter xiamenensis gen. nov., sp. nov., a member of the family Saprospiraceae isolated from the marine alga Phaeodactylum tricornutum.</title>
        <authorList>
            <person name="Chen Z.Jr."/>
            <person name="Lei X."/>
            <person name="Lai Q."/>
            <person name="Li Y."/>
            <person name="Zhang B."/>
            <person name="Zhang J."/>
            <person name="Zhang H."/>
            <person name="Yang L."/>
            <person name="Zheng W."/>
            <person name="Tian Y."/>
            <person name="Yu Z."/>
            <person name="Xu H.Jr."/>
            <person name="Zheng T."/>
        </authorList>
    </citation>
    <scope>NUCLEOTIDE SEQUENCE [LARGE SCALE GENOMIC DNA]</scope>
    <source>
        <strain evidence="1 2">KD52</strain>
    </source>
</reference>
<dbReference type="STRING" id="1524460.IX84_17425"/>
<evidence type="ECO:0000313" key="1">
    <source>
        <dbReference type="EMBL" id="KGE86848.1"/>
    </source>
</evidence>
<accession>A0A098S501</accession>
<dbReference type="AlphaFoldDB" id="A0A098S501"/>
<name>A0A098S501_9BACT</name>
<evidence type="ECO:0000313" key="2">
    <source>
        <dbReference type="Proteomes" id="UP000029736"/>
    </source>
</evidence>
<dbReference type="RefSeq" id="WP_044223334.1">
    <property type="nucleotide sequence ID" value="NZ_JBKAGJ010000009.1"/>
</dbReference>
<gene>
    <name evidence="1" type="ORF">IX84_17425</name>
</gene>
<dbReference type="OrthoDB" id="1446899at2"/>
<sequence length="86" mass="9736">MDPRQILKDQFLQIVDTQLKNNDPAHTRVTFDRLRATGYNEETARLMIAQCVAAEVREVMSSGAEFNTARYIKNLDRLPGPPESAT</sequence>
<protein>
    <submittedName>
        <fullName evidence="1">Uncharacterized protein</fullName>
    </submittedName>
</protein>
<organism evidence="1 2">
    <name type="scientific">Phaeodactylibacter xiamenensis</name>
    <dbReference type="NCBI Taxonomy" id="1524460"/>
    <lineage>
        <taxon>Bacteria</taxon>
        <taxon>Pseudomonadati</taxon>
        <taxon>Bacteroidota</taxon>
        <taxon>Saprospiria</taxon>
        <taxon>Saprospirales</taxon>
        <taxon>Haliscomenobacteraceae</taxon>
        <taxon>Phaeodactylibacter</taxon>
    </lineage>
</organism>
<proteinExistence type="predicted"/>
<comment type="caution">
    <text evidence="1">The sequence shown here is derived from an EMBL/GenBank/DDBJ whole genome shotgun (WGS) entry which is preliminary data.</text>
</comment>
<dbReference type="Proteomes" id="UP000029736">
    <property type="component" value="Unassembled WGS sequence"/>
</dbReference>
<dbReference type="EMBL" id="JPOS01000039">
    <property type="protein sequence ID" value="KGE86848.1"/>
    <property type="molecule type" value="Genomic_DNA"/>
</dbReference>
<keyword evidence="2" id="KW-1185">Reference proteome</keyword>